<comment type="caution">
    <text evidence="2">The sequence shown here is derived from an EMBL/GenBank/DDBJ whole genome shotgun (WGS) entry which is preliminary data.</text>
</comment>
<feature type="region of interest" description="Disordered" evidence="1">
    <location>
        <begin position="287"/>
        <end position="344"/>
    </location>
</feature>
<feature type="compositionally biased region" description="Low complexity" evidence="1">
    <location>
        <begin position="39"/>
        <end position="49"/>
    </location>
</feature>
<protein>
    <submittedName>
        <fullName evidence="2">Uncharacterized protein</fullName>
    </submittedName>
</protein>
<evidence type="ECO:0000313" key="2">
    <source>
        <dbReference type="EMBL" id="GBG81678.1"/>
    </source>
</evidence>
<dbReference type="EMBL" id="BFEA01000382">
    <property type="protein sequence ID" value="GBG81678.1"/>
    <property type="molecule type" value="Genomic_DNA"/>
</dbReference>
<evidence type="ECO:0000313" key="3">
    <source>
        <dbReference type="Proteomes" id="UP000265515"/>
    </source>
</evidence>
<dbReference type="AlphaFoldDB" id="A0A388LH83"/>
<organism evidence="2 3">
    <name type="scientific">Chara braunii</name>
    <name type="common">Braun's stonewort</name>
    <dbReference type="NCBI Taxonomy" id="69332"/>
    <lineage>
        <taxon>Eukaryota</taxon>
        <taxon>Viridiplantae</taxon>
        <taxon>Streptophyta</taxon>
        <taxon>Charophyceae</taxon>
        <taxon>Charales</taxon>
        <taxon>Characeae</taxon>
        <taxon>Chara</taxon>
    </lineage>
</organism>
<feature type="compositionally biased region" description="Gly residues" evidence="1">
    <location>
        <begin position="214"/>
        <end position="223"/>
    </location>
</feature>
<name>A0A388LH83_CHABU</name>
<feature type="region of interest" description="Disordered" evidence="1">
    <location>
        <begin position="1"/>
        <end position="188"/>
    </location>
</feature>
<dbReference type="Gramene" id="GBG81678">
    <property type="protein sequence ID" value="GBG81678"/>
    <property type="gene ID" value="CBR_g32673"/>
</dbReference>
<feature type="compositionally biased region" description="Basic and acidic residues" evidence="1">
    <location>
        <begin position="77"/>
        <end position="90"/>
    </location>
</feature>
<feature type="compositionally biased region" description="Acidic residues" evidence="1">
    <location>
        <begin position="91"/>
        <end position="114"/>
    </location>
</feature>
<feature type="compositionally biased region" description="Basic and acidic residues" evidence="1">
    <location>
        <begin position="299"/>
        <end position="333"/>
    </location>
</feature>
<feature type="region of interest" description="Disordered" evidence="1">
    <location>
        <begin position="202"/>
        <end position="227"/>
    </location>
</feature>
<dbReference type="Proteomes" id="UP000265515">
    <property type="component" value="Unassembled WGS sequence"/>
</dbReference>
<evidence type="ECO:0000256" key="1">
    <source>
        <dbReference type="SAM" id="MobiDB-lite"/>
    </source>
</evidence>
<feature type="compositionally biased region" description="Low complexity" evidence="1">
    <location>
        <begin position="202"/>
        <end position="213"/>
    </location>
</feature>
<gene>
    <name evidence="2" type="ORF">CBR_g32673</name>
</gene>
<proteinExistence type="predicted"/>
<feature type="compositionally biased region" description="Basic and acidic residues" evidence="1">
    <location>
        <begin position="140"/>
        <end position="152"/>
    </location>
</feature>
<keyword evidence="3" id="KW-1185">Reference proteome</keyword>
<reference evidence="2 3" key="1">
    <citation type="journal article" date="2018" name="Cell">
        <title>The Chara Genome: Secondary Complexity and Implications for Plant Terrestrialization.</title>
        <authorList>
            <person name="Nishiyama T."/>
            <person name="Sakayama H."/>
            <person name="Vries J.D."/>
            <person name="Buschmann H."/>
            <person name="Saint-Marcoux D."/>
            <person name="Ullrich K.K."/>
            <person name="Haas F.B."/>
            <person name="Vanderstraeten L."/>
            <person name="Becker D."/>
            <person name="Lang D."/>
            <person name="Vosolsobe S."/>
            <person name="Rombauts S."/>
            <person name="Wilhelmsson P.K.I."/>
            <person name="Janitza P."/>
            <person name="Kern R."/>
            <person name="Heyl A."/>
            <person name="Rumpler F."/>
            <person name="Villalobos L.I.A.C."/>
            <person name="Clay J.M."/>
            <person name="Skokan R."/>
            <person name="Toyoda A."/>
            <person name="Suzuki Y."/>
            <person name="Kagoshima H."/>
            <person name="Schijlen E."/>
            <person name="Tajeshwar N."/>
            <person name="Catarino B."/>
            <person name="Hetherington A.J."/>
            <person name="Saltykova A."/>
            <person name="Bonnot C."/>
            <person name="Breuninger H."/>
            <person name="Symeonidi A."/>
            <person name="Radhakrishnan G.V."/>
            <person name="Van Nieuwerburgh F."/>
            <person name="Deforce D."/>
            <person name="Chang C."/>
            <person name="Karol K.G."/>
            <person name="Hedrich R."/>
            <person name="Ulvskov P."/>
            <person name="Glockner G."/>
            <person name="Delwiche C.F."/>
            <person name="Petrasek J."/>
            <person name="Van de Peer Y."/>
            <person name="Friml J."/>
            <person name="Beilby M."/>
            <person name="Dolan L."/>
            <person name="Kohara Y."/>
            <person name="Sugano S."/>
            <person name="Fujiyama A."/>
            <person name="Delaux P.-M."/>
            <person name="Quint M."/>
            <person name="TheiBen G."/>
            <person name="Hagemann M."/>
            <person name="Harholt J."/>
            <person name="Dunand C."/>
            <person name="Zachgo S."/>
            <person name="Langdale J."/>
            <person name="Maumus F."/>
            <person name="Straeten D.V.D."/>
            <person name="Gould S.B."/>
            <person name="Rensing S.A."/>
        </authorList>
    </citation>
    <scope>NUCLEOTIDE SEQUENCE [LARGE SCALE GENOMIC DNA]</scope>
    <source>
        <strain evidence="2 3">S276</strain>
    </source>
</reference>
<sequence>MEAEPWSDPNDLAMESEPGGSDDDDDDTPLIQIPRPRTHASTAAAAPSPAARPPSSAPDVSQPGPMDSVESSTPHPSTDRRGQGGTRERVDEGDDGDGDDTEGYEGSSEDEDDPCYSPTRRHGDDDDEGGDGGRAVGGLRKSERQRGDRCSGEGRGGSGPGVGGAGRIGGAGHAGTGKVDEERPAEAAVVAPSPAEFVAASAEGAAASAEGPSGFAGGSGDAGEVGRPSAQVGVSFSDNIFDVSLGHPPTPAGERVGVGVDAAATPVSQILCDIPSCSTGHIRRSMLQEAAEGAPGRSGQHERAAGDDRECRPMQERATESKQDRIDREERRRAQGLASHCEMTQSVALRARAARMLEKVSNFFQPSLLGRP</sequence>
<feature type="compositionally biased region" description="Gly residues" evidence="1">
    <location>
        <begin position="153"/>
        <end position="175"/>
    </location>
</feature>
<accession>A0A388LH83</accession>